<dbReference type="OrthoDB" id="5497412at2"/>
<evidence type="ECO:0000313" key="3">
    <source>
        <dbReference type="Proteomes" id="UP000275394"/>
    </source>
</evidence>
<proteinExistence type="predicted"/>
<sequence length="413" mass="45999">MRWSFALFLRETVTVVCSSCCLEDNNNRESLAVEFDSEFSELIELAYKGALEDYPWKSFLSRMRQLLEADLAAIFLQPPREGARLVMLIDGGVETGIDSYEQGLYNIDPFVDLPEGEVKTVRELLCPEKLKQSEFYQRCMESNDLADFMGGDMSIEGEFDGRFRLGRYSNRPHFSLRDKEVCQAVLPHLKQAILFHAQSNRLISERDLYAHAVQQMALGSILLSEEGRILGSNKVASDILRLQDGLSAQQGKLHLGSASRNSQLQQTVTRLLSAQRMGECSSIEAMRISRPSGRSDYGLIIRAIPLSQWSEGRRVPSVAIFVSDPESESPASIDVVTQLFGFTPTEARLALALANGLSVDEASEKLSVSRNTTRTHLRSVFSKAGVTRQSLLIRLILKSVAPLAAIEDSLSDR</sequence>
<dbReference type="InterPro" id="IPR036388">
    <property type="entry name" value="WH-like_DNA-bd_sf"/>
</dbReference>
<reference evidence="2 3" key="1">
    <citation type="submission" date="2018-11" db="EMBL/GenBank/DDBJ databases">
        <title>Genomic Encyclopedia of Type Strains, Phase IV (KMG-IV): sequencing the most valuable type-strain genomes for metagenomic binning, comparative biology and taxonomic classification.</title>
        <authorList>
            <person name="Goeker M."/>
        </authorList>
    </citation>
    <scope>NUCLEOTIDE SEQUENCE [LARGE SCALE GENOMIC DNA]</scope>
    <source>
        <strain evidence="2 3">DSM 100316</strain>
    </source>
</reference>
<keyword evidence="2" id="KW-0238">DNA-binding</keyword>
<dbReference type="AlphaFoldDB" id="A0A3N2DNA2"/>
<dbReference type="InterPro" id="IPR016032">
    <property type="entry name" value="Sig_transdc_resp-reg_C-effctor"/>
</dbReference>
<dbReference type="Gene3D" id="1.10.10.10">
    <property type="entry name" value="Winged helix-like DNA-binding domain superfamily/Winged helix DNA-binding domain"/>
    <property type="match status" value="1"/>
</dbReference>
<dbReference type="GO" id="GO:0003677">
    <property type="term" value="F:DNA binding"/>
    <property type="evidence" value="ECO:0007669"/>
    <property type="project" value="UniProtKB-KW"/>
</dbReference>
<evidence type="ECO:0000259" key="1">
    <source>
        <dbReference type="SMART" id="SM00421"/>
    </source>
</evidence>
<evidence type="ECO:0000313" key="2">
    <source>
        <dbReference type="EMBL" id="ROS01162.1"/>
    </source>
</evidence>
<gene>
    <name evidence="2" type="ORF">EDC56_1590</name>
</gene>
<organism evidence="2 3">
    <name type="scientific">Sinobacterium caligoides</name>
    <dbReference type="NCBI Taxonomy" id="933926"/>
    <lineage>
        <taxon>Bacteria</taxon>
        <taxon>Pseudomonadati</taxon>
        <taxon>Pseudomonadota</taxon>
        <taxon>Gammaproteobacteria</taxon>
        <taxon>Cellvibrionales</taxon>
        <taxon>Spongiibacteraceae</taxon>
        <taxon>Sinobacterium</taxon>
    </lineage>
</organism>
<protein>
    <submittedName>
        <fullName evidence="2">DNA-binding CsgD family transcriptional regulator</fullName>
    </submittedName>
</protein>
<dbReference type="SMART" id="SM00421">
    <property type="entry name" value="HTH_LUXR"/>
    <property type="match status" value="1"/>
</dbReference>
<feature type="domain" description="HTH luxR-type" evidence="1">
    <location>
        <begin position="339"/>
        <end position="396"/>
    </location>
</feature>
<dbReference type="GO" id="GO:0006355">
    <property type="term" value="P:regulation of DNA-templated transcription"/>
    <property type="evidence" value="ECO:0007669"/>
    <property type="project" value="InterPro"/>
</dbReference>
<dbReference type="InterPro" id="IPR000792">
    <property type="entry name" value="Tscrpt_reg_LuxR_C"/>
</dbReference>
<dbReference type="Proteomes" id="UP000275394">
    <property type="component" value="Unassembled WGS sequence"/>
</dbReference>
<keyword evidence="3" id="KW-1185">Reference proteome</keyword>
<comment type="caution">
    <text evidence="2">The sequence shown here is derived from an EMBL/GenBank/DDBJ whole genome shotgun (WGS) entry which is preliminary data.</text>
</comment>
<dbReference type="RefSeq" id="WP_123711986.1">
    <property type="nucleotide sequence ID" value="NZ_RKHR01000004.1"/>
</dbReference>
<name>A0A3N2DNA2_9GAMM</name>
<accession>A0A3N2DNA2</accession>
<dbReference type="EMBL" id="RKHR01000004">
    <property type="protein sequence ID" value="ROS01162.1"/>
    <property type="molecule type" value="Genomic_DNA"/>
</dbReference>
<dbReference type="SUPFAM" id="SSF46894">
    <property type="entry name" value="C-terminal effector domain of the bipartite response regulators"/>
    <property type="match status" value="1"/>
</dbReference>